<evidence type="ECO:0000313" key="2">
    <source>
        <dbReference type="Proteomes" id="UP000185511"/>
    </source>
</evidence>
<name>A0AAC9PR33_9PSEU</name>
<sequence length="80" mass="8400">MPHLFMIIGPLLIGAVLVAFRWAVAESRRDPAPPLGTRQVLRAARRGGPSRSAVPVRVAACGAETVRRASASQRNLGGAS</sequence>
<dbReference type="Proteomes" id="UP000185511">
    <property type="component" value="Chromosome"/>
</dbReference>
<proteinExistence type="predicted"/>
<dbReference type="KEGG" id="acad:UA74_07415"/>
<keyword evidence="2" id="KW-1185">Reference proteome</keyword>
<reference evidence="2" key="1">
    <citation type="submission" date="2016-06" db="EMBL/GenBank/DDBJ databases">
        <title>Complete genome sequence of Actinoalloteichus fjordicus DSM 46855 (=ADI127-17), type strain of the new species Actinoalloteichus fjordicus.</title>
        <authorList>
            <person name="Ruckert C."/>
            <person name="Nouioui I."/>
            <person name="Willmese J."/>
            <person name="van Wezel G."/>
            <person name="Klenk H.-P."/>
            <person name="Kalinowski J."/>
            <person name="Zotchev S.B."/>
        </authorList>
    </citation>
    <scope>NUCLEOTIDE SEQUENCE [LARGE SCALE GENOMIC DNA]</scope>
    <source>
        <strain evidence="2">ADI127-7</strain>
    </source>
</reference>
<dbReference type="EMBL" id="CP016076">
    <property type="protein sequence ID" value="APU13552.1"/>
    <property type="molecule type" value="Genomic_DNA"/>
</dbReference>
<protein>
    <submittedName>
        <fullName evidence="1">Uncharacterized protein</fullName>
    </submittedName>
</protein>
<dbReference type="RefSeq" id="WP_075739634.1">
    <property type="nucleotide sequence ID" value="NZ_CP016076.1"/>
</dbReference>
<gene>
    <name evidence="1" type="ORF">UA74_07415</name>
</gene>
<dbReference type="AlphaFoldDB" id="A0AAC9PR33"/>
<evidence type="ECO:0000313" key="1">
    <source>
        <dbReference type="EMBL" id="APU13552.1"/>
    </source>
</evidence>
<organism evidence="1 2">
    <name type="scientific">Actinoalloteichus fjordicus</name>
    <dbReference type="NCBI Taxonomy" id="1612552"/>
    <lineage>
        <taxon>Bacteria</taxon>
        <taxon>Bacillati</taxon>
        <taxon>Actinomycetota</taxon>
        <taxon>Actinomycetes</taxon>
        <taxon>Pseudonocardiales</taxon>
        <taxon>Pseudonocardiaceae</taxon>
        <taxon>Actinoalloteichus</taxon>
    </lineage>
</organism>
<accession>A0AAC9PR33</accession>